<keyword evidence="3" id="KW-1185">Reference proteome</keyword>
<dbReference type="EMBL" id="BSUN01000001">
    <property type="protein sequence ID" value="GMA36425.1"/>
    <property type="molecule type" value="Genomic_DNA"/>
</dbReference>
<gene>
    <name evidence="2" type="ORF">GCM10025876_26290</name>
</gene>
<dbReference type="Gene3D" id="3.20.20.140">
    <property type="entry name" value="Metal-dependent hydrolases"/>
    <property type="match status" value="1"/>
</dbReference>
<comment type="caution">
    <text evidence="2">The sequence shown here is derived from an EMBL/GenBank/DDBJ whole genome shotgun (WGS) entry which is preliminary data.</text>
</comment>
<sequence length="110" mass="11041">MTVFAHPAASARGKVVPDRVIKSMADAGLVGIEIDHRDHDAAARDRLVAVADAWGLVRTGASDYHGTGKAQSARGAPHEPGGVRRARGGAGAVASTGIGAPHVTTPACAS</sequence>
<protein>
    <recommendedName>
        <fullName evidence="4">PHP domain protein</fullName>
    </recommendedName>
</protein>
<evidence type="ECO:0000313" key="3">
    <source>
        <dbReference type="Proteomes" id="UP001157125"/>
    </source>
</evidence>
<reference evidence="3" key="1">
    <citation type="journal article" date="2019" name="Int. J. Syst. Evol. Microbiol.">
        <title>The Global Catalogue of Microorganisms (GCM) 10K type strain sequencing project: providing services to taxonomists for standard genome sequencing and annotation.</title>
        <authorList>
            <consortium name="The Broad Institute Genomics Platform"/>
            <consortium name="The Broad Institute Genome Sequencing Center for Infectious Disease"/>
            <person name="Wu L."/>
            <person name="Ma J."/>
        </authorList>
    </citation>
    <scope>NUCLEOTIDE SEQUENCE [LARGE SCALE GENOMIC DNA]</scope>
    <source>
        <strain evidence="3">NBRC 112299</strain>
    </source>
</reference>
<evidence type="ECO:0008006" key="4">
    <source>
        <dbReference type="Google" id="ProtNLM"/>
    </source>
</evidence>
<dbReference type="SUPFAM" id="SSF89550">
    <property type="entry name" value="PHP domain-like"/>
    <property type="match status" value="1"/>
</dbReference>
<proteinExistence type="predicted"/>
<dbReference type="Proteomes" id="UP001157125">
    <property type="component" value="Unassembled WGS sequence"/>
</dbReference>
<feature type="region of interest" description="Disordered" evidence="1">
    <location>
        <begin position="64"/>
        <end position="110"/>
    </location>
</feature>
<accession>A0ABQ6IF37</accession>
<dbReference type="InterPro" id="IPR016195">
    <property type="entry name" value="Pol/histidinol_Pase-like"/>
</dbReference>
<organism evidence="2 3">
    <name type="scientific">Demequina litorisediminis</name>
    <dbReference type="NCBI Taxonomy" id="1849022"/>
    <lineage>
        <taxon>Bacteria</taxon>
        <taxon>Bacillati</taxon>
        <taxon>Actinomycetota</taxon>
        <taxon>Actinomycetes</taxon>
        <taxon>Micrococcales</taxon>
        <taxon>Demequinaceae</taxon>
        <taxon>Demequina</taxon>
    </lineage>
</organism>
<evidence type="ECO:0000256" key="1">
    <source>
        <dbReference type="SAM" id="MobiDB-lite"/>
    </source>
</evidence>
<evidence type="ECO:0000313" key="2">
    <source>
        <dbReference type="EMBL" id="GMA36425.1"/>
    </source>
</evidence>
<name>A0ABQ6IF37_9MICO</name>